<sequence>MAPGQRVSEWRRTVEIMSDLPSDVVRLLDTPCTAHLATLLPDGAPHSVPVWVSREGPHVAFLTSPGSRKARNIARDPRVAISLTGRDAPNEMAHLRGRVVEVVDGDRGWEIIDRLAQKYLGGPYPLRTDRVAFLVEVDHAGAMSF</sequence>
<comment type="caution">
    <text evidence="3">The sequence shown here is derived from an EMBL/GenBank/DDBJ whole genome shotgun (WGS) entry which is preliminary data.</text>
</comment>
<dbReference type="InterPro" id="IPR019920">
    <property type="entry name" value="F420-binding_dom_put"/>
</dbReference>
<dbReference type="Gene3D" id="2.30.110.10">
    <property type="entry name" value="Electron Transport, Fmn-binding Protein, Chain A"/>
    <property type="match status" value="1"/>
</dbReference>
<protein>
    <submittedName>
        <fullName evidence="3">PPOX class F420-dependent enzyme</fullName>
    </submittedName>
</protein>
<dbReference type="NCBIfam" id="TIGR03618">
    <property type="entry name" value="Rv1155_F420"/>
    <property type="match status" value="1"/>
</dbReference>
<dbReference type="PANTHER" id="PTHR35176">
    <property type="entry name" value="HEME OXYGENASE HI_0854-RELATED"/>
    <property type="match status" value="1"/>
</dbReference>
<dbReference type="Proteomes" id="UP000604117">
    <property type="component" value="Unassembled WGS sequence"/>
</dbReference>
<evidence type="ECO:0000313" key="4">
    <source>
        <dbReference type="Proteomes" id="UP000604117"/>
    </source>
</evidence>
<keyword evidence="4" id="KW-1185">Reference proteome</keyword>
<dbReference type="PANTHER" id="PTHR35176:SF6">
    <property type="entry name" value="HEME OXYGENASE HI_0854-RELATED"/>
    <property type="match status" value="1"/>
</dbReference>
<evidence type="ECO:0000313" key="3">
    <source>
        <dbReference type="EMBL" id="GIF73612.1"/>
    </source>
</evidence>
<dbReference type="InterPro" id="IPR011576">
    <property type="entry name" value="Pyridox_Oxase_N"/>
</dbReference>
<proteinExistence type="predicted"/>
<organism evidence="3 4">
    <name type="scientific">Asanoa siamensis</name>
    <dbReference type="NCBI Taxonomy" id="926357"/>
    <lineage>
        <taxon>Bacteria</taxon>
        <taxon>Bacillati</taxon>
        <taxon>Actinomycetota</taxon>
        <taxon>Actinomycetes</taxon>
        <taxon>Micromonosporales</taxon>
        <taxon>Micromonosporaceae</taxon>
        <taxon>Asanoa</taxon>
    </lineage>
</organism>
<dbReference type="SUPFAM" id="SSF50475">
    <property type="entry name" value="FMN-binding split barrel"/>
    <property type="match status" value="1"/>
</dbReference>
<accession>A0ABQ4CRY8</accession>
<dbReference type="InterPro" id="IPR012349">
    <property type="entry name" value="Split_barrel_FMN-bd"/>
</dbReference>
<gene>
    <name evidence="3" type="ORF">Asi02nite_31300</name>
</gene>
<feature type="domain" description="Pyridoxamine 5'-phosphate oxidase N-terminal" evidence="2">
    <location>
        <begin position="24"/>
        <end position="135"/>
    </location>
</feature>
<dbReference type="InterPro" id="IPR052019">
    <property type="entry name" value="F420H2_bilvrd_red/Heme_oxyg"/>
</dbReference>
<dbReference type="Pfam" id="PF01243">
    <property type="entry name" value="PNPOx_N"/>
    <property type="match status" value="1"/>
</dbReference>
<evidence type="ECO:0000259" key="2">
    <source>
        <dbReference type="Pfam" id="PF01243"/>
    </source>
</evidence>
<dbReference type="EMBL" id="BONE01000022">
    <property type="protein sequence ID" value="GIF73612.1"/>
    <property type="molecule type" value="Genomic_DNA"/>
</dbReference>
<name>A0ABQ4CRY8_9ACTN</name>
<evidence type="ECO:0000256" key="1">
    <source>
        <dbReference type="ARBA" id="ARBA00023002"/>
    </source>
</evidence>
<keyword evidence="1" id="KW-0560">Oxidoreductase</keyword>
<reference evidence="3 4" key="1">
    <citation type="submission" date="2021-01" db="EMBL/GenBank/DDBJ databases">
        <title>Whole genome shotgun sequence of Asanoa siamensis NBRC 107932.</title>
        <authorList>
            <person name="Komaki H."/>
            <person name="Tamura T."/>
        </authorList>
    </citation>
    <scope>NUCLEOTIDE SEQUENCE [LARGE SCALE GENOMIC DNA]</scope>
    <source>
        <strain evidence="3 4">NBRC 107932</strain>
    </source>
</reference>